<gene>
    <name evidence="8 10" type="primary">gatA</name>
    <name evidence="10" type="ORF">J0895_15000</name>
</gene>
<evidence type="ECO:0000256" key="6">
    <source>
        <dbReference type="ARBA" id="ARBA00025295"/>
    </source>
</evidence>
<proteinExistence type="inferred from homology"/>
<name>A0ABS3FTE1_9CYAN</name>
<protein>
    <recommendedName>
        <fullName evidence="8">Glutamyl-tRNA(Gln) amidotransferase subunit A</fullName>
        <shortName evidence="8">Glu-ADT subunit A</shortName>
        <ecNumber evidence="8">6.3.5.7</ecNumber>
    </recommendedName>
</protein>
<comment type="similarity">
    <text evidence="1 8">Belongs to the amidase family. GatA subfamily.</text>
</comment>
<dbReference type="Pfam" id="PF01425">
    <property type="entry name" value="Amidase"/>
    <property type="match status" value="1"/>
</dbReference>
<keyword evidence="2 8" id="KW-0436">Ligase</keyword>
<feature type="active site" description="Charge relay system" evidence="8">
    <location>
        <position position="150"/>
    </location>
</feature>
<dbReference type="InterPro" id="IPR036928">
    <property type="entry name" value="AS_sf"/>
</dbReference>
<feature type="domain" description="Amidase" evidence="9">
    <location>
        <begin position="20"/>
        <end position="465"/>
    </location>
</feature>
<keyword evidence="3 8" id="KW-0547">Nucleotide-binding</keyword>
<feature type="active site" description="Charge relay system" evidence="8">
    <location>
        <position position="75"/>
    </location>
</feature>
<keyword evidence="5 8" id="KW-0648">Protein biosynthesis</keyword>
<comment type="subunit">
    <text evidence="8">Heterotrimer of A, B and C subunits.</text>
</comment>
<dbReference type="Gene3D" id="3.90.1300.10">
    <property type="entry name" value="Amidase signature (AS) domain"/>
    <property type="match status" value="1"/>
</dbReference>
<feature type="active site" description="Acyl-ester intermediate" evidence="8">
    <location>
        <position position="174"/>
    </location>
</feature>
<dbReference type="HAMAP" id="MF_00120">
    <property type="entry name" value="GatA"/>
    <property type="match status" value="1"/>
</dbReference>
<keyword evidence="4 8" id="KW-0067">ATP-binding</keyword>
<evidence type="ECO:0000256" key="3">
    <source>
        <dbReference type="ARBA" id="ARBA00022741"/>
    </source>
</evidence>
<keyword evidence="11" id="KW-1185">Reference proteome</keyword>
<comment type="catalytic activity">
    <reaction evidence="7 8">
        <text>L-glutamyl-tRNA(Gln) + L-glutamine + ATP + H2O = L-glutaminyl-tRNA(Gln) + L-glutamate + ADP + phosphate + H(+)</text>
        <dbReference type="Rhea" id="RHEA:17521"/>
        <dbReference type="Rhea" id="RHEA-COMP:9681"/>
        <dbReference type="Rhea" id="RHEA-COMP:9684"/>
        <dbReference type="ChEBI" id="CHEBI:15377"/>
        <dbReference type="ChEBI" id="CHEBI:15378"/>
        <dbReference type="ChEBI" id="CHEBI:29985"/>
        <dbReference type="ChEBI" id="CHEBI:30616"/>
        <dbReference type="ChEBI" id="CHEBI:43474"/>
        <dbReference type="ChEBI" id="CHEBI:58359"/>
        <dbReference type="ChEBI" id="CHEBI:78520"/>
        <dbReference type="ChEBI" id="CHEBI:78521"/>
        <dbReference type="ChEBI" id="CHEBI:456216"/>
        <dbReference type="EC" id="6.3.5.7"/>
    </reaction>
</comment>
<dbReference type="NCBIfam" id="TIGR00132">
    <property type="entry name" value="gatA"/>
    <property type="match status" value="1"/>
</dbReference>
<dbReference type="EMBL" id="JAFLQW010000399">
    <property type="protein sequence ID" value="MBO0350385.1"/>
    <property type="molecule type" value="Genomic_DNA"/>
</dbReference>
<dbReference type="Proteomes" id="UP000664844">
    <property type="component" value="Unassembled WGS sequence"/>
</dbReference>
<evidence type="ECO:0000256" key="4">
    <source>
        <dbReference type="ARBA" id="ARBA00022840"/>
    </source>
</evidence>
<dbReference type="PROSITE" id="PS00571">
    <property type="entry name" value="AMIDASES"/>
    <property type="match status" value="1"/>
</dbReference>
<evidence type="ECO:0000256" key="5">
    <source>
        <dbReference type="ARBA" id="ARBA00022917"/>
    </source>
</evidence>
<organism evidence="10 11">
    <name type="scientific">Phormidium pseudopriestleyi FRX01</name>
    <dbReference type="NCBI Taxonomy" id="1759528"/>
    <lineage>
        <taxon>Bacteria</taxon>
        <taxon>Bacillati</taxon>
        <taxon>Cyanobacteriota</taxon>
        <taxon>Cyanophyceae</taxon>
        <taxon>Oscillatoriophycideae</taxon>
        <taxon>Oscillatoriales</taxon>
        <taxon>Oscillatoriaceae</taxon>
        <taxon>Phormidium</taxon>
    </lineage>
</organism>
<dbReference type="GO" id="GO:0050567">
    <property type="term" value="F:glutaminyl-tRNA synthase (glutamine-hydrolyzing) activity"/>
    <property type="evidence" value="ECO:0007669"/>
    <property type="project" value="UniProtKB-EC"/>
</dbReference>
<dbReference type="SUPFAM" id="SSF75304">
    <property type="entry name" value="Amidase signature (AS) enzymes"/>
    <property type="match status" value="1"/>
</dbReference>
<comment type="function">
    <text evidence="6 8">Allows the formation of correctly charged Gln-tRNA(Gln) through the transamidation of misacylated Glu-tRNA(Gln) in organisms which lack glutaminyl-tRNA synthetase. The reaction takes place in the presence of glutamine and ATP through an activated gamma-phospho-Glu-tRNA(Gln).</text>
</comment>
<dbReference type="PANTHER" id="PTHR11895">
    <property type="entry name" value="TRANSAMIDASE"/>
    <property type="match status" value="1"/>
</dbReference>
<evidence type="ECO:0000256" key="1">
    <source>
        <dbReference type="ARBA" id="ARBA00008069"/>
    </source>
</evidence>
<dbReference type="EC" id="6.3.5.7" evidence="8"/>
<evidence type="ECO:0000256" key="8">
    <source>
        <dbReference type="HAMAP-Rule" id="MF_00120"/>
    </source>
</evidence>
<dbReference type="PANTHER" id="PTHR11895:SF151">
    <property type="entry name" value="GLUTAMYL-TRNA(GLN) AMIDOTRANSFERASE SUBUNIT A"/>
    <property type="match status" value="1"/>
</dbReference>
<dbReference type="InterPro" id="IPR020556">
    <property type="entry name" value="Amidase_CS"/>
</dbReference>
<comment type="caution">
    <text evidence="10">The sequence shown here is derived from an EMBL/GenBank/DDBJ whole genome shotgun (WGS) entry which is preliminary data.</text>
</comment>
<sequence>MASIRELHKQLIRKERSAVEITQEALKRIDSLEPKLHSFLLVTPDRALEQAKRVDAKIAAGEEIGMLAGIPIAIKDNMCTEGIRTTCGSRMLENYVPPYESTVTERLIEAGAVMVGKTNMDEFAMGSSTENSAFQVTSNPWDLSRIPGGSSGGSAAAVSSGECIVALGSDTGGSIRQPASFCGVVGMKPTYGLVSRYGLVAYASSLDQIGPFGGTVEDAAILLKHIAGYDPKDSTSLNVTIPDYMKFVKPNLKPKGQRRIGIIKETFGEGLDAGVERAVTKAIEVLQELGAEIQVVSCPRFRYGLPTYYIIAPSEASANLARYDGVKYGFRAEDSETLIEMYGKTRAQGFGAEVKRRIAIGTYVLSAGYYDAYYLKAQKVRTLIKEDFERAFAQVDILVCPTAPSTAFKAGEKTADPLSMYLSDLMTIPVNLGGLPALSIPCGFDEQGLPIGMQMIANVLREDLLFEVAYAYEQATDWHNRKPQI</sequence>
<accession>A0ABS3FTE1</accession>
<evidence type="ECO:0000313" key="11">
    <source>
        <dbReference type="Proteomes" id="UP000664844"/>
    </source>
</evidence>
<dbReference type="InterPro" id="IPR000120">
    <property type="entry name" value="Amidase"/>
</dbReference>
<evidence type="ECO:0000256" key="7">
    <source>
        <dbReference type="ARBA" id="ARBA00047407"/>
    </source>
</evidence>
<evidence type="ECO:0000259" key="9">
    <source>
        <dbReference type="Pfam" id="PF01425"/>
    </source>
</evidence>
<dbReference type="RefSeq" id="WP_207088865.1">
    <property type="nucleotide sequence ID" value="NZ_JAFLQW010000399.1"/>
</dbReference>
<evidence type="ECO:0000313" key="10">
    <source>
        <dbReference type="EMBL" id="MBO0350385.1"/>
    </source>
</evidence>
<reference evidence="10 11" key="1">
    <citation type="submission" date="2021-03" db="EMBL/GenBank/DDBJ databases">
        <title>Metabolic Capacity of the Antarctic Cyanobacterium Phormidium pseudopriestleyi that Sustains Oxygenic Photosynthesis in the Presence of Hydrogen Sulfide.</title>
        <authorList>
            <person name="Lumian J.E."/>
            <person name="Jungblut A.D."/>
            <person name="Dillon M.L."/>
            <person name="Hawes I."/>
            <person name="Doran P.T."/>
            <person name="Mackey T.J."/>
            <person name="Dick G.J."/>
            <person name="Grettenberger C.L."/>
            <person name="Sumner D.Y."/>
        </authorList>
    </citation>
    <scope>NUCLEOTIDE SEQUENCE [LARGE SCALE GENOMIC DNA]</scope>
    <source>
        <strain evidence="10 11">FRX01</strain>
    </source>
</reference>
<evidence type="ECO:0000256" key="2">
    <source>
        <dbReference type="ARBA" id="ARBA00022598"/>
    </source>
</evidence>
<dbReference type="InterPro" id="IPR004412">
    <property type="entry name" value="GatA"/>
</dbReference>
<dbReference type="InterPro" id="IPR023631">
    <property type="entry name" value="Amidase_dom"/>
</dbReference>